<keyword evidence="2" id="KW-0238">DNA-binding</keyword>
<evidence type="ECO:0000313" key="5">
    <source>
        <dbReference type="EMBL" id="SFC91694.1"/>
    </source>
</evidence>
<dbReference type="GO" id="GO:0006355">
    <property type="term" value="P:regulation of DNA-templated transcription"/>
    <property type="evidence" value="ECO:0007669"/>
    <property type="project" value="InterPro"/>
</dbReference>
<dbReference type="SUPFAM" id="SSF46894">
    <property type="entry name" value="C-terminal effector domain of the bipartite response regulators"/>
    <property type="match status" value="1"/>
</dbReference>
<dbReference type="Pfam" id="PF00196">
    <property type="entry name" value="GerE"/>
    <property type="match status" value="1"/>
</dbReference>
<evidence type="ECO:0000256" key="1">
    <source>
        <dbReference type="ARBA" id="ARBA00023015"/>
    </source>
</evidence>
<organism evidence="5 6">
    <name type="scientific">Clostridium uliginosum</name>
    <dbReference type="NCBI Taxonomy" id="119641"/>
    <lineage>
        <taxon>Bacteria</taxon>
        <taxon>Bacillati</taxon>
        <taxon>Bacillota</taxon>
        <taxon>Clostridia</taxon>
        <taxon>Eubacteriales</taxon>
        <taxon>Clostridiaceae</taxon>
        <taxon>Clostridium</taxon>
    </lineage>
</organism>
<dbReference type="PRINTS" id="PR00038">
    <property type="entry name" value="HTHLUXR"/>
</dbReference>
<evidence type="ECO:0000256" key="3">
    <source>
        <dbReference type="ARBA" id="ARBA00023163"/>
    </source>
</evidence>
<dbReference type="Proteomes" id="UP000199263">
    <property type="component" value="Unassembled WGS sequence"/>
</dbReference>
<evidence type="ECO:0000256" key="2">
    <source>
        <dbReference type="ARBA" id="ARBA00023125"/>
    </source>
</evidence>
<keyword evidence="6" id="KW-1185">Reference proteome</keyword>
<dbReference type="SMART" id="SM00421">
    <property type="entry name" value="HTH_LUXR"/>
    <property type="match status" value="1"/>
</dbReference>
<dbReference type="Gene3D" id="1.10.10.10">
    <property type="entry name" value="Winged helix-like DNA-binding domain superfamily/Winged helix DNA-binding domain"/>
    <property type="match status" value="1"/>
</dbReference>
<feature type="domain" description="HTH luxR-type" evidence="4">
    <location>
        <begin position="175"/>
        <end position="240"/>
    </location>
</feature>
<name>A0A1I1N1Z2_9CLOT</name>
<dbReference type="AlphaFoldDB" id="A0A1I1N1Z2"/>
<dbReference type="InterPro" id="IPR000792">
    <property type="entry name" value="Tscrpt_reg_LuxR_C"/>
</dbReference>
<dbReference type="GO" id="GO:0003677">
    <property type="term" value="F:DNA binding"/>
    <property type="evidence" value="ECO:0007669"/>
    <property type="project" value="UniProtKB-KW"/>
</dbReference>
<dbReference type="EMBL" id="FOMG01000013">
    <property type="protein sequence ID" value="SFC91694.1"/>
    <property type="molecule type" value="Genomic_DNA"/>
</dbReference>
<dbReference type="PANTHER" id="PTHR44688">
    <property type="entry name" value="DNA-BINDING TRANSCRIPTIONAL ACTIVATOR DEVR_DOSR"/>
    <property type="match status" value="1"/>
</dbReference>
<dbReference type="PROSITE" id="PS50043">
    <property type="entry name" value="HTH_LUXR_2"/>
    <property type="match status" value="1"/>
</dbReference>
<protein>
    <submittedName>
        <fullName evidence="5">Regulatory protein, luxR family</fullName>
    </submittedName>
</protein>
<dbReference type="InterPro" id="IPR036388">
    <property type="entry name" value="WH-like_DNA-bd_sf"/>
</dbReference>
<keyword evidence="1" id="KW-0805">Transcription regulation</keyword>
<gene>
    <name evidence="5" type="ORF">SAMN05421842_11358</name>
</gene>
<sequence length="245" mass="28350">MKQVNSLKGEKWVKINGKRKIQSFQDSYADLFNISLGMISLDGKPLTVWSNSSLFCNYIIKNNNVRCKQEKQHIIDCVSEKSETIKYTCYMKITYFACPIFLNNDLVAICLGGGVYLEENKDLLKDNIIQGMPIMSESKLNDIITLLENIFNLIDSNKNVSFSDDSRKEEFNQEIFFLDKKLTLREMEVVKLINLGMTNKEICVKLNISEKTVKTHVTNILRKLKMKDRLEVVIFCKNNKAHEIK</sequence>
<reference evidence="5 6" key="1">
    <citation type="submission" date="2016-10" db="EMBL/GenBank/DDBJ databases">
        <authorList>
            <person name="de Groot N.N."/>
        </authorList>
    </citation>
    <scope>NUCLEOTIDE SEQUENCE [LARGE SCALE GENOMIC DNA]</scope>
    <source>
        <strain evidence="5 6">DSM 12992</strain>
    </source>
</reference>
<accession>A0A1I1N1Z2</accession>
<dbReference type="PANTHER" id="PTHR44688:SF16">
    <property type="entry name" value="DNA-BINDING TRANSCRIPTIONAL ACTIVATOR DEVR_DOSR"/>
    <property type="match status" value="1"/>
</dbReference>
<proteinExistence type="predicted"/>
<dbReference type="InterPro" id="IPR018771">
    <property type="entry name" value="PocR_dom"/>
</dbReference>
<keyword evidence="3" id="KW-0804">Transcription</keyword>
<dbReference type="CDD" id="cd06170">
    <property type="entry name" value="LuxR_C_like"/>
    <property type="match status" value="1"/>
</dbReference>
<dbReference type="OrthoDB" id="9779069at2"/>
<dbReference type="InterPro" id="IPR016032">
    <property type="entry name" value="Sig_transdc_resp-reg_C-effctor"/>
</dbReference>
<dbReference type="RefSeq" id="WP_090091390.1">
    <property type="nucleotide sequence ID" value="NZ_FOMG01000013.1"/>
</dbReference>
<dbReference type="STRING" id="119641.SAMN05421842_11358"/>
<dbReference type="Pfam" id="PF10114">
    <property type="entry name" value="PocR"/>
    <property type="match status" value="1"/>
</dbReference>
<evidence type="ECO:0000259" key="4">
    <source>
        <dbReference type="PROSITE" id="PS50043"/>
    </source>
</evidence>
<evidence type="ECO:0000313" key="6">
    <source>
        <dbReference type="Proteomes" id="UP000199263"/>
    </source>
</evidence>